<dbReference type="GO" id="GO:0000166">
    <property type="term" value="F:nucleotide binding"/>
    <property type="evidence" value="ECO:0007669"/>
    <property type="project" value="InterPro"/>
</dbReference>
<dbReference type="PROSITE" id="PS00116">
    <property type="entry name" value="DNA_POLYMERASE_B"/>
    <property type="match status" value="1"/>
</dbReference>
<dbReference type="GO" id="GO:0003677">
    <property type="term" value="F:DNA binding"/>
    <property type="evidence" value="ECO:0007669"/>
    <property type="project" value="InterPro"/>
</dbReference>
<evidence type="ECO:0000256" key="3">
    <source>
        <dbReference type="ARBA" id="ARBA00022695"/>
    </source>
</evidence>
<protein>
    <recommendedName>
        <fullName evidence="1">DNA-directed DNA polymerase</fullName>
        <ecNumber evidence="1">2.7.7.7</ecNumber>
    </recommendedName>
</protein>
<sequence>MELELFRDFNEEELTYLNTLSTDELQQMIARCEKEEQKRNTNQLNRKILINSLYGALGNNWFRYFDLRNAEAITTYGQLAIRWIERKLNEYINELVKTTGVDYVCYIDTDSVYLNMEAVVNRVGIDKFRDTNHLIDFLDNLGSKKLEPFIDDSYKELEEYMNHDHHLLLMDREAIFGAPLGSDGIGGFWTGKKRYALNVYDMEGTRYAEPHLKIMGLETQRSSTPLACQKSLKESIRRLLQEGESSLQDYFKEFKDEFKNIPYQDVAAVSSANNIGKNGDALGFPIKGTPYHVKGVLAYNRIAKTDTAIPMISEGEKVMVLPLRDRNPFNEACFAWPSGTPIPPAVEADVLKYLDINKLFDKTFVKPLSSICEATKTDYEFRNNLFDMFDI</sequence>
<dbReference type="GO" id="GO:0003887">
    <property type="term" value="F:DNA-directed DNA polymerase activity"/>
    <property type="evidence" value="ECO:0007669"/>
    <property type="project" value="UniProtKB-KW"/>
</dbReference>
<evidence type="ECO:0000256" key="5">
    <source>
        <dbReference type="ARBA" id="ARBA00022801"/>
    </source>
</evidence>
<dbReference type="InterPro" id="IPR017964">
    <property type="entry name" value="DNA-dir_DNA_pol_B_CS"/>
</dbReference>
<evidence type="ECO:0000256" key="2">
    <source>
        <dbReference type="ARBA" id="ARBA00022679"/>
    </source>
</evidence>
<proteinExistence type="predicted"/>
<feature type="domain" description="DNA-directed DNA polymerase family B multifunctional" evidence="7">
    <location>
        <begin position="26"/>
        <end position="118"/>
    </location>
</feature>
<keyword evidence="3 8" id="KW-0548">Nucleotidyltransferase</keyword>
<dbReference type="EC" id="2.7.7.7" evidence="1"/>
<evidence type="ECO:0000313" key="9">
    <source>
        <dbReference type="Proteomes" id="UP000222894"/>
    </source>
</evidence>
<dbReference type="SUPFAM" id="SSF56672">
    <property type="entry name" value="DNA/RNA polymerases"/>
    <property type="match status" value="1"/>
</dbReference>
<evidence type="ECO:0000256" key="6">
    <source>
        <dbReference type="ARBA" id="ARBA00022932"/>
    </source>
</evidence>
<dbReference type="GO" id="GO:0004518">
    <property type="term" value="F:nuclease activity"/>
    <property type="evidence" value="ECO:0007669"/>
    <property type="project" value="UniProtKB-KW"/>
</dbReference>
<dbReference type="Gene3D" id="1.20.1280.300">
    <property type="match status" value="1"/>
</dbReference>
<dbReference type="Gene3D" id="3.90.1600.10">
    <property type="entry name" value="Palm domain of DNA polymerase"/>
    <property type="match status" value="1"/>
</dbReference>
<keyword evidence="2 8" id="KW-0808">Transferase</keyword>
<dbReference type="Pfam" id="PF00136">
    <property type="entry name" value="DNA_pol_B"/>
    <property type="match status" value="1"/>
</dbReference>
<evidence type="ECO:0000313" key="8">
    <source>
        <dbReference type="EMBL" id="APU00508.1"/>
    </source>
</evidence>
<dbReference type="EMBL" id="KY290948">
    <property type="protein sequence ID" value="APU00508.1"/>
    <property type="molecule type" value="Genomic_DNA"/>
</dbReference>
<organism evidence="8 9">
    <name type="scientific">Aeromonas phage 44RR2.8t.2</name>
    <dbReference type="NCBI Taxonomy" id="1932900"/>
    <lineage>
        <taxon>Viruses</taxon>
        <taxon>Duplodnaviria</taxon>
        <taxon>Heunggongvirae</taxon>
        <taxon>Uroviricota</taxon>
        <taxon>Caudoviricetes</taxon>
        <taxon>Pantevenvirales</taxon>
        <taxon>Straboviridae</taxon>
        <taxon>Biquartavirus</taxon>
        <taxon>Biquartavirus 44RR2</taxon>
    </lineage>
</organism>
<name>A0A219Y965_9CAUD</name>
<dbReference type="InterPro" id="IPR006134">
    <property type="entry name" value="DNA-dir_DNA_pol_B_multi_dom"/>
</dbReference>
<evidence type="ECO:0000259" key="7">
    <source>
        <dbReference type="Pfam" id="PF00136"/>
    </source>
</evidence>
<reference evidence="8 9" key="1">
    <citation type="journal article" date="2017" name="Sci. Rep.">
        <title>Characterization and diversity of phages infecting Aeromonas salmonicida subsp. salmonicida.</title>
        <authorList>
            <person name="Vincent A.T."/>
            <person name="Paquet V.E."/>
            <person name="Bernatchez A."/>
            <person name="Tremblay D.M."/>
            <person name="Moineau S."/>
            <person name="Charette S.J."/>
        </authorList>
    </citation>
    <scope>NUCLEOTIDE SEQUENCE [LARGE SCALE GENOMIC DNA]</scope>
</reference>
<evidence type="ECO:0000256" key="4">
    <source>
        <dbReference type="ARBA" id="ARBA00022722"/>
    </source>
</evidence>
<accession>A0A219Y965</accession>
<dbReference type="Gene3D" id="3.40.1820.10">
    <property type="entry name" value="DnaQ-like 3'-5' exonuclease"/>
    <property type="match status" value="1"/>
</dbReference>
<dbReference type="InterPro" id="IPR043502">
    <property type="entry name" value="DNA/RNA_pol_sf"/>
</dbReference>
<dbReference type="InterPro" id="IPR023211">
    <property type="entry name" value="DNA_pol_palm_dom_sf"/>
</dbReference>
<keyword evidence="5" id="KW-0378">Hydrolase</keyword>
<dbReference type="GO" id="GO:0016787">
    <property type="term" value="F:hydrolase activity"/>
    <property type="evidence" value="ECO:0007669"/>
    <property type="project" value="UniProtKB-KW"/>
</dbReference>
<keyword evidence="4" id="KW-0540">Nuclease</keyword>
<keyword evidence="6" id="KW-0239">DNA-directed DNA polymerase</keyword>
<dbReference type="Proteomes" id="UP000222894">
    <property type="component" value="Genome"/>
</dbReference>
<evidence type="ECO:0000256" key="1">
    <source>
        <dbReference type="ARBA" id="ARBA00012417"/>
    </source>
</evidence>